<comment type="caution">
    <text evidence="1">The sequence shown here is derived from an EMBL/GenBank/DDBJ whole genome shotgun (WGS) entry which is preliminary data.</text>
</comment>
<keyword evidence="2" id="KW-1185">Reference proteome</keyword>
<dbReference type="EMBL" id="JAGTJR010000015">
    <property type="protein sequence ID" value="KAH7048398.1"/>
    <property type="molecule type" value="Genomic_DNA"/>
</dbReference>
<organism evidence="1 2">
    <name type="scientific">Macrophomina phaseolina</name>
    <dbReference type="NCBI Taxonomy" id="35725"/>
    <lineage>
        <taxon>Eukaryota</taxon>
        <taxon>Fungi</taxon>
        <taxon>Dikarya</taxon>
        <taxon>Ascomycota</taxon>
        <taxon>Pezizomycotina</taxon>
        <taxon>Dothideomycetes</taxon>
        <taxon>Dothideomycetes incertae sedis</taxon>
        <taxon>Botryosphaeriales</taxon>
        <taxon>Botryosphaeriaceae</taxon>
        <taxon>Macrophomina</taxon>
    </lineage>
</organism>
<gene>
    <name evidence="1" type="ORF">B0J12DRAFT_114054</name>
</gene>
<dbReference type="Proteomes" id="UP000774617">
    <property type="component" value="Unassembled WGS sequence"/>
</dbReference>
<accession>A0ABQ8G8T6</accession>
<protein>
    <submittedName>
        <fullName evidence="1">Uncharacterized protein</fullName>
    </submittedName>
</protein>
<evidence type="ECO:0000313" key="1">
    <source>
        <dbReference type="EMBL" id="KAH7048398.1"/>
    </source>
</evidence>
<reference evidence="1 2" key="1">
    <citation type="journal article" date="2021" name="Nat. Commun.">
        <title>Genetic determinants of endophytism in the Arabidopsis root mycobiome.</title>
        <authorList>
            <person name="Mesny F."/>
            <person name="Miyauchi S."/>
            <person name="Thiergart T."/>
            <person name="Pickel B."/>
            <person name="Atanasova L."/>
            <person name="Karlsson M."/>
            <person name="Huettel B."/>
            <person name="Barry K.W."/>
            <person name="Haridas S."/>
            <person name="Chen C."/>
            <person name="Bauer D."/>
            <person name="Andreopoulos W."/>
            <person name="Pangilinan J."/>
            <person name="LaButti K."/>
            <person name="Riley R."/>
            <person name="Lipzen A."/>
            <person name="Clum A."/>
            <person name="Drula E."/>
            <person name="Henrissat B."/>
            <person name="Kohler A."/>
            <person name="Grigoriev I.V."/>
            <person name="Martin F.M."/>
            <person name="Hacquard S."/>
        </authorList>
    </citation>
    <scope>NUCLEOTIDE SEQUENCE [LARGE SCALE GENOMIC DNA]</scope>
    <source>
        <strain evidence="1 2">MPI-SDFR-AT-0080</strain>
    </source>
</reference>
<evidence type="ECO:0000313" key="2">
    <source>
        <dbReference type="Proteomes" id="UP000774617"/>
    </source>
</evidence>
<sequence>MASLRSAGFRTTPAPFQFRSNVSRQNHPLAKRDNVTFRDIRRRLLLLEKWLHGRPPGLPSVGSSSALTMPCYCRVRELRIPIWRAQLRLRRAMPDKTCQDSGSSQRAPAPPRPACAAINKRLHRPCTPPAQFTGANFPASPLFMPKHASCQWSLSGSTGTVGLETQWLVSRFTLPRNPTNTTVLQRSFWLLSANLRAHHSVTAKRLRRLWKALPGMPAHPP</sequence>
<name>A0ABQ8G8T6_9PEZI</name>
<proteinExistence type="predicted"/>